<dbReference type="Pfam" id="PF05193">
    <property type="entry name" value="Peptidase_M16_C"/>
    <property type="match status" value="1"/>
</dbReference>
<dbReference type="PROSITE" id="PS00143">
    <property type="entry name" value="INSULINASE"/>
    <property type="match status" value="1"/>
</dbReference>
<organism evidence="6">
    <name type="scientific">Magnetococcus massalia (strain MO-1)</name>
    <dbReference type="NCBI Taxonomy" id="451514"/>
    <lineage>
        <taxon>Bacteria</taxon>
        <taxon>Pseudomonadati</taxon>
        <taxon>Pseudomonadota</taxon>
        <taxon>Magnetococcia</taxon>
        <taxon>Magnetococcales</taxon>
        <taxon>Magnetococcaceae</taxon>
        <taxon>Magnetococcus</taxon>
    </lineage>
</organism>
<dbReference type="InterPro" id="IPR001431">
    <property type="entry name" value="Pept_M16_Zn_BS"/>
</dbReference>
<evidence type="ECO:0000313" key="6">
    <source>
        <dbReference type="EMBL" id="CRH07544.1"/>
    </source>
</evidence>
<dbReference type="EMBL" id="LO017727">
    <property type="protein sequence ID" value="CRH07544.1"/>
    <property type="molecule type" value="Genomic_DNA"/>
</dbReference>
<evidence type="ECO:0000256" key="2">
    <source>
        <dbReference type="ARBA" id="ARBA00007261"/>
    </source>
</evidence>
<evidence type="ECO:0000256" key="3">
    <source>
        <dbReference type="RuleBase" id="RU004447"/>
    </source>
</evidence>
<dbReference type="Pfam" id="PF00675">
    <property type="entry name" value="Peptidase_M16"/>
    <property type="match status" value="1"/>
</dbReference>
<feature type="domain" description="Peptidase M16 C-terminal" evidence="5">
    <location>
        <begin position="157"/>
        <end position="331"/>
    </location>
</feature>
<dbReference type="InterPro" id="IPR011765">
    <property type="entry name" value="Pept_M16_N"/>
</dbReference>
<dbReference type="SUPFAM" id="SSF63411">
    <property type="entry name" value="LuxS/MPP-like metallohydrolase"/>
    <property type="match status" value="2"/>
</dbReference>
<feature type="domain" description="Peptidase M16 N-terminal" evidence="4">
    <location>
        <begin position="12"/>
        <end position="149"/>
    </location>
</feature>
<sequence length="416" mass="46847">MTVVSFPMPWLHEVGVTVLIRSGSRFEQPQEQGIAHFLEHMLFKGTTRIPDPTLLHTELEGLAADMNAATGCETNLYWLQLPPCHLEQGMTLFSEIFTQPALQGIENERQVILAEMREDENEAGENINHFVLAAQRLWQTHTMSHSVLGTPQTVERFDVEMLRQFLARYYRGDNMAVAFYGPVEHSQVHDLAQRTLGALPRGVGMVSSPPPPMPPGPHWMAVNDTTAQLSLSLFFRAPGQQDGTRFHSVAALRRLLDDGFSSRLQAQVREKQGLVYDLWAAYSAYTDTGVFELGASVSPENLEELFSNLVQQVDLLRNTTADEAEWTRMKTRWYAALNSSLDRPSELVERYVADHLFRCVEPVTASWQRVQGLTPEQVRLQAEALFQPDQLVVVLTGPNAQSLSAQLEQRFSPDMS</sequence>
<dbReference type="GO" id="GO:0046872">
    <property type="term" value="F:metal ion binding"/>
    <property type="evidence" value="ECO:0007669"/>
    <property type="project" value="InterPro"/>
</dbReference>
<comment type="similarity">
    <text evidence="2 3">Belongs to the peptidase M16 family.</text>
</comment>
<proteinExistence type="inferred from homology"/>
<dbReference type="Gene3D" id="3.30.830.10">
    <property type="entry name" value="Metalloenzyme, LuxS/M16 peptidase-like"/>
    <property type="match status" value="2"/>
</dbReference>
<evidence type="ECO:0000259" key="4">
    <source>
        <dbReference type="Pfam" id="PF00675"/>
    </source>
</evidence>
<protein>
    <submittedName>
        <fullName evidence="6">Uncharacterized zinc protease</fullName>
    </submittedName>
</protein>
<comment type="cofactor">
    <cofactor evidence="1">
        <name>Zn(2+)</name>
        <dbReference type="ChEBI" id="CHEBI:29105"/>
    </cofactor>
</comment>
<dbReference type="PANTHER" id="PTHR11851:SF49">
    <property type="entry name" value="MITOCHONDRIAL-PROCESSING PEPTIDASE SUBUNIT ALPHA"/>
    <property type="match status" value="1"/>
</dbReference>
<gene>
    <name evidence="6" type="ORF">MAGMO_3407</name>
</gene>
<dbReference type="GO" id="GO:0006508">
    <property type="term" value="P:proteolysis"/>
    <property type="evidence" value="ECO:0007669"/>
    <property type="project" value="UniProtKB-KW"/>
</dbReference>
<evidence type="ECO:0000259" key="5">
    <source>
        <dbReference type="Pfam" id="PF05193"/>
    </source>
</evidence>
<evidence type="ECO:0000256" key="1">
    <source>
        <dbReference type="ARBA" id="ARBA00001947"/>
    </source>
</evidence>
<dbReference type="InterPro" id="IPR011249">
    <property type="entry name" value="Metalloenz_LuxS/M16"/>
</dbReference>
<reference evidence="6" key="1">
    <citation type="submission" date="2015-04" db="EMBL/GenBank/DDBJ databases">
        <authorList>
            <person name="Syromyatnikov M.Y."/>
            <person name="Popov V.N."/>
        </authorList>
    </citation>
    <scope>NUCLEOTIDE SEQUENCE</scope>
    <source>
        <strain evidence="6">MO-1</strain>
    </source>
</reference>
<accession>A0A1S7LN31</accession>
<keyword evidence="6" id="KW-0378">Hydrolase</keyword>
<dbReference type="PANTHER" id="PTHR11851">
    <property type="entry name" value="METALLOPROTEASE"/>
    <property type="match status" value="1"/>
</dbReference>
<dbReference type="AlphaFoldDB" id="A0A1S7LN31"/>
<name>A0A1S7LN31_MAGMO</name>
<dbReference type="InterPro" id="IPR050361">
    <property type="entry name" value="MPP/UQCRC_Complex"/>
</dbReference>
<dbReference type="GO" id="GO:0004222">
    <property type="term" value="F:metalloendopeptidase activity"/>
    <property type="evidence" value="ECO:0007669"/>
    <property type="project" value="InterPro"/>
</dbReference>
<keyword evidence="6" id="KW-0645">Protease</keyword>
<dbReference type="InterPro" id="IPR007863">
    <property type="entry name" value="Peptidase_M16_C"/>
</dbReference>